<comment type="caution">
    <text evidence="2">The sequence shown here is derived from an EMBL/GenBank/DDBJ whole genome shotgun (WGS) entry which is preliminary data.</text>
</comment>
<dbReference type="InterPro" id="IPR036188">
    <property type="entry name" value="FAD/NAD-bd_sf"/>
</dbReference>
<dbReference type="PANTHER" id="PTHR46865:SF8">
    <property type="entry name" value="POSSIBLE OXIDOREDUCTASE"/>
    <property type="match status" value="1"/>
</dbReference>
<dbReference type="AlphaFoldDB" id="A0A556CHP9"/>
<evidence type="ECO:0000313" key="3">
    <source>
        <dbReference type="Proteomes" id="UP000316406"/>
    </source>
</evidence>
<dbReference type="EMBL" id="VLTK01000004">
    <property type="protein sequence ID" value="TSI16962.1"/>
    <property type="molecule type" value="Genomic_DNA"/>
</dbReference>
<dbReference type="GO" id="GO:0071949">
    <property type="term" value="F:FAD binding"/>
    <property type="evidence" value="ECO:0007669"/>
    <property type="project" value="InterPro"/>
</dbReference>
<dbReference type="Pfam" id="PF01494">
    <property type="entry name" value="FAD_binding_3"/>
    <property type="match status" value="1"/>
</dbReference>
<evidence type="ECO:0000259" key="1">
    <source>
        <dbReference type="Pfam" id="PF01494"/>
    </source>
</evidence>
<dbReference type="Gene3D" id="3.50.50.60">
    <property type="entry name" value="FAD/NAD(P)-binding domain"/>
    <property type="match status" value="1"/>
</dbReference>
<dbReference type="Proteomes" id="UP000316406">
    <property type="component" value="Unassembled WGS sequence"/>
</dbReference>
<dbReference type="PRINTS" id="PR00420">
    <property type="entry name" value="RNGMNOXGNASE"/>
</dbReference>
<reference evidence="2 3" key="1">
    <citation type="submission" date="2019-07" db="EMBL/GenBank/DDBJ databases">
        <title>Draft genome sequence of Brevibacterium aurantiacum XU54 isolated from Xinjiang China.</title>
        <authorList>
            <person name="Xu X."/>
        </authorList>
    </citation>
    <scope>NUCLEOTIDE SEQUENCE [LARGE SCALE GENOMIC DNA]</scope>
    <source>
        <strain evidence="2 3">XU54</strain>
    </source>
</reference>
<dbReference type="InterPro" id="IPR051704">
    <property type="entry name" value="FAD_aromatic-hydroxylase"/>
</dbReference>
<proteinExistence type="predicted"/>
<accession>A0A556CHP9</accession>
<organism evidence="2 3">
    <name type="scientific">Brevibacterium aurantiacum</name>
    <dbReference type="NCBI Taxonomy" id="273384"/>
    <lineage>
        <taxon>Bacteria</taxon>
        <taxon>Bacillati</taxon>
        <taxon>Actinomycetota</taxon>
        <taxon>Actinomycetes</taxon>
        <taxon>Micrococcales</taxon>
        <taxon>Brevibacteriaceae</taxon>
        <taxon>Brevibacterium</taxon>
    </lineage>
</organism>
<feature type="domain" description="FAD-binding" evidence="1">
    <location>
        <begin position="12"/>
        <end position="341"/>
    </location>
</feature>
<dbReference type="SUPFAM" id="SSF51905">
    <property type="entry name" value="FAD/NAD(P)-binding domain"/>
    <property type="match status" value="1"/>
</dbReference>
<dbReference type="Gene3D" id="3.30.9.10">
    <property type="entry name" value="D-Amino Acid Oxidase, subunit A, domain 2"/>
    <property type="match status" value="1"/>
</dbReference>
<keyword evidence="3" id="KW-1185">Reference proteome</keyword>
<gene>
    <name evidence="2" type="ORF">FO013_09095</name>
</gene>
<name>A0A556CHP9_BREAU</name>
<dbReference type="InterPro" id="IPR002938">
    <property type="entry name" value="FAD-bd"/>
</dbReference>
<evidence type="ECO:0000313" key="2">
    <source>
        <dbReference type="EMBL" id="TSI16962.1"/>
    </source>
</evidence>
<dbReference type="PANTHER" id="PTHR46865">
    <property type="entry name" value="OXIDOREDUCTASE-RELATED"/>
    <property type="match status" value="1"/>
</dbReference>
<dbReference type="NCBIfam" id="NF005761">
    <property type="entry name" value="PRK07588.1"/>
    <property type="match status" value="1"/>
</dbReference>
<protein>
    <submittedName>
        <fullName evidence="2">FAD-binding domain</fullName>
    </submittedName>
</protein>
<dbReference type="OrthoDB" id="9782160at2"/>
<sequence>MANHRSAGRQKMRVLIVGAGIAGSTLAHWLQRAGHDPTLLERSHGLRSGGYLIDFWGTGFDVAERMGLVPRLRREGYELKEARDVAGDGHRIASLDPQRLVAGAGGRYVSILRADLAAAIYDSLDDGVETIFGDTVARLTDGEQSISVEFDHGAPREFDLVVGADGLHSRVRELAFGHEYLYERDLGIAVAAFDVVGYRPRDEHVALMHAEVGFQAIRVALREDLTMFMLTFGHHGPVPTDDVGAQQELLRTSLADAGWEIPTILDELPRARTLYLDRANQIRMPSWTSGRVALIGDAAASPSLLAGQGSALAMVEAYVLAAELAATPEDHRRAFDAYERRLMPMLRSKQDAAKGLGTAFAPPNRLRLMLRNTLMRLMGLPPVANLAMGRSLRDPIELPAWPGT</sequence>